<dbReference type="AlphaFoldDB" id="A0A238XFF5"/>
<evidence type="ECO:0000256" key="3">
    <source>
        <dbReference type="ARBA" id="ARBA00022714"/>
    </source>
</evidence>
<dbReference type="InterPro" id="IPR001433">
    <property type="entry name" value="OxRdtase_FAD/NAD-bd"/>
</dbReference>
<dbReference type="Proteomes" id="UP000198348">
    <property type="component" value="Unassembled WGS sequence"/>
</dbReference>
<evidence type="ECO:0000259" key="9">
    <source>
        <dbReference type="PROSITE" id="PS51085"/>
    </source>
</evidence>
<dbReference type="PROSITE" id="PS00197">
    <property type="entry name" value="2FE2S_FER_1"/>
    <property type="match status" value="1"/>
</dbReference>
<keyword evidence="6" id="KW-0560">Oxidoreductase</keyword>
<dbReference type="Gene3D" id="2.40.30.10">
    <property type="entry name" value="Translation factors"/>
    <property type="match status" value="1"/>
</dbReference>
<dbReference type="InterPro" id="IPR012675">
    <property type="entry name" value="Beta-grasp_dom_sf"/>
</dbReference>
<proteinExistence type="predicted"/>
<evidence type="ECO:0000313" key="12">
    <source>
        <dbReference type="Proteomes" id="UP000198348"/>
    </source>
</evidence>
<dbReference type="InterPro" id="IPR036010">
    <property type="entry name" value="2Fe-2S_ferredoxin-like_sf"/>
</dbReference>
<keyword evidence="4" id="KW-0479">Metal-binding</keyword>
<dbReference type="SUPFAM" id="SSF63380">
    <property type="entry name" value="Riboflavin synthase domain-like"/>
    <property type="match status" value="1"/>
</dbReference>
<dbReference type="InterPro" id="IPR008333">
    <property type="entry name" value="Cbr1-like_FAD-bd_dom"/>
</dbReference>
<dbReference type="PRINTS" id="PR00410">
    <property type="entry name" value="PHEHYDRXLASE"/>
</dbReference>
<keyword evidence="11" id="KW-0503">Monooxygenase</keyword>
<dbReference type="Gene3D" id="3.10.20.30">
    <property type="match status" value="1"/>
</dbReference>
<dbReference type="InterPro" id="IPR001709">
    <property type="entry name" value="Flavoprot_Pyr_Nucl_cyt_Rdtase"/>
</dbReference>
<dbReference type="GO" id="GO:0050660">
    <property type="term" value="F:flavin adenine dinucleotide binding"/>
    <property type="evidence" value="ECO:0007669"/>
    <property type="project" value="TreeGrafter"/>
</dbReference>
<dbReference type="GO" id="GO:0004497">
    <property type="term" value="F:monooxygenase activity"/>
    <property type="evidence" value="ECO:0007669"/>
    <property type="project" value="UniProtKB-KW"/>
</dbReference>
<evidence type="ECO:0000256" key="5">
    <source>
        <dbReference type="ARBA" id="ARBA00022827"/>
    </source>
</evidence>
<dbReference type="InterPro" id="IPR001041">
    <property type="entry name" value="2Fe-2S_ferredoxin-type"/>
</dbReference>
<accession>A0A238XFF5</accession>
<dbReference type="GO" id="GO:0051537">
    <property type="term" value="F:2 iron, 2 sulfur cluster binding"/>
    <property type="evidence" value="ECO:0007669"/>
    <property type="project" value="UniProtKB-KW"/>
</dbReference>
<gene>
    <name evidence="11" type="ORF">SAMN06265360_110161</name>
</gene>
<dbReference type="InterPro" id="IPR017938">
    <property type="entry name" value="Riboflavin_synthase-like_b-brl"/>
</dbReference>
<organism evidence="11 12">
    <name type="scientific">Haloechinothrix alba</name>
    <dbReference type="NCBI Taxonomy" id="664784"/>
    <lineage>
        <taxon>Bacteria</taxon>
        <taxon>Bacillati</taxon>
        <taxon>Actinomycetota</taxon>
        <taxon>Actinomycetes</taxon>
        <taxon>Pseudonocardiales</taxon>
        <taxon>Pseudonocardiaceae</taxon>
        <taxon>Haloechinothrix</taxon>
    </lineage>
</organism>
<reference evidence="11 12" key="1">
    <citation type="submission" date="2017-06" db="EMBL/GenBank/DDBJ databases">
        <authorList>
            <person name="Kim H.J."/>
            <person name="Triplett B.A."/>
        </authorList>
    </citation>
    <scope>NUCLEOTIDE SEQUENCE [LARGE SCALE GENOMIC DNA]</scope>
    <source>
        <strain evidence="11 12">DSM 45207</strain>
    </source>
</reference>
<name>A0A238XFF5_9PSEU</name>
<dbReference type="InterPro" id="IPR039261">
    <property type="entry name" value="FNR_nucleotide-bd"/>
</dbReference>
<dbReference type="GO" id="GO:0046872">
    <property type="term" value="F:metal ion binding"/>
    <property type="evidence" value="ECO:0007669"/>
    <property type="project" value="UniProtKB-KW"/>
</dbReference>
<keyword evidence="8" id="KW-0411">Iron-sulfur</keyword>
<keyword evidence="2" id="KW-0285">Flavoprotein</keyword>
<evidence type="ECO:0000256" key="4">
    <source>
        <dbReference type="ARBA" id="ARBA00022723"/>
    </source>
</evidence>
<protein>
    <submittedName>
        <fullName evidence="11">3-ketosteroid 9alpha-monooxygenase subunit B</fullName>
    </submittedName>
</protein>
<dbReference type="Pfam" id="PF00175">
    <property type="entry name" value="NAD_binding_1"/>
    <property type="match status" value="1"/>
</dbReference>
<evidence type="ECO:0000256" key="1">
    <source>
        <dbReference type="ARBA" id="ARBA00001974"/>
    </source>
</evidence>
<keyword evidence="12" id="KW-1185">Reference proteome</keyword>
<sequence>MSEQLPAAAGATAEPALAGERVHRLRVSGTVAETHDARSIVFEVPVGEAERLTYRPGQFLTLRVPSERTGSVARCYSLSSAPHRGGDLKVTVKRVEDGYASNWLCDNVTEGMELDVLEPAGVFTPKSLDSDLLMFAGGSGITPVMSIVLSVLERGTGTVSLVYANRDERSVIFAGELAELAAAYPDRLTVVHWLESVQGLPTAAGLRALARPWAGREAFICGPGAFKEVTAQALRDLDVPSNRVHIERFVSLSRNPFEESATGEAEAAGDAGAEGDAAPAALEVELDGQRNTFAWPRSKKLLDFLLENGVDAPYSCREGACSACACRVTSGEVKMLNNDVLEPVDLDEGIVLACQSLPVTDSVSVSYE</sequence>
<evidence type="ECO:0000256" key="7">
    <source>
        <dbReference type="ARBA" id="ARBA00023004"/>
    </source>
</evidence>
<evidence type="ECO:0000313" key="11">
    <source>
        <dbReference type="EMBL" id="SNR57412.1"/>
    </source>
</evidence>
<evidence type="ECO:0000256" key="2">
    <source>
        <dbReference type="ARBA" id="ARBA00022630"/>
    </source>
</evidence>
<dbReference type="SUPFAM" id="SSF54292">
    <property type="entry name" value="2Fe-2S ferredoxin-like"/>
    <property type="match status" value="1"/>
</dbReference>
<keyword evidence="5" id="KW-0274">FAD</keyword>
<dbReference type="SUPFAM" id="SSF52343">
    <property type="entry name" value="Ferredoxin reductase-like, C-terminal NADP-linked domain"/>
    <property type="match status" value="1"/>
</dbReference>
<evidence type="ECO:0000256" key="6">
    <source>
        <dbReference type="ARBA" id="ARBA00023002"/>
    </source>
</evidence>
<dbReference type="Gene3D" id="3.40.50.80">
    <property type="entry name" value="Nucleotide-binding domain of ferredoxin-NADP reductase (FNR) module"/>
    <property type="match status" value="1"/>
</dbReference>
<dbReference type="PANTHER" id="PTHR47354">
    <property type="entry name" value="NADH OXIDOREDUCTASE HCR"/>
    <property type="match status" value="1"/>
</dbReference>
<dbReference type="CDD" id="cd06214">
    <property type="entry name" value="PA_degradation_oxidoreductase_like"/>
    <property type="match status" value="1"/>
</dbReference>
<dbReference type="EMBL" id="FZNW01000010">
    <property type="protein sequence ID" value="SNR57412.1"/>
    <property type="molecule type" value="Genomic_DNA"/>
</dbReference>
<dbReference type="InterPro" id="IPR050415">
    <property type="entry name" value="MRET"/>
</dbReference>
<dbReference type="CDD" id="cd00207">
    <property type="entry name" value="fer2"/>
    <property type="match status" value="1"/>
</dbReference>
<dbReference type="PANTHER" id="PTHR47354:SF8">
    <property type="entry name" value="1,2-PHENYLACETYL-COA EPOXIDASE, SUBUNIT E"/>
    <property type="match status" value="1"/>
</dbReference>
<dbReference type="PROSITE" id="PS51085">
    <property type="entry name" value="2FE2S_FER_2"/>
    <property type="match status" value="1"/>
</dbReference>
<keyword evidence="7" id="KW-0408">Iron</keyword>
<dbReference type="PROSITE" id="PS51384">
    <property type="entry name" value="FAD_FR"/>
    <property type="match status" value="1"/>
</dbReference>
<feature type="domain" description="FAD-binding FR-type" evidence="10">
    <location>
        <begin position="20"/>
        <end position="126"/>
    </location>
</feature>
<comment type="cofactor">
    <cofactor evidence="1">
        <name>FAD</name>
        <dbReference type="ChEBI" id="CHEBI:57692"/>
    </cofactor>
</comment>
<keyword evidence="3" id="KW-0001">2Fe-2S</keyword>
<evidence type="ECO:0000259" key="10">
    <source>
        <dbReference type="PROSITE" id="PS51384"/>
    </source>
</evidence>
<feature type="domain" description="2Fe-2S ferredoxin-type" evidence="9">
    <location>
        <begin position="280"/>
        <end position="368"/>
    </location>
</feature>
<dbReference type="InterPro" id="IPR006058">
    <property type="entry name" value="2Fe2S_fd_BS"/>
</dbReference>
<dbReference type="Pfam" id="PF00970">
    <property type="entry name" value="FAD_binding_6"/>
    <property type="match status" value="1"/>
</dbReference>
<dbReference type="PRINTS" id="PR00371">
    <property type="entry name" value="FPNCR"/>
</dbReference>
<dbReference type="Pfam" id="PF00111">
    <property type="entry name" value="Fer2"/>
    <property type="match status" value="1"/>
</dbReference>
<evidence type="ECO:0000256" key="8">
    <source>
        <dbReference type="ARBA" id="ARBA00023014"/>
    </source>
</evidence>
<dbReference type="InterPro" id="IPR017927">
    <property type="entry name" value="FAD-bd_FR_type"/>
</dbReference>